<dbReference type="OrthoDB" id="9810336at2"/>
<organism evidence="6 7">
    <name type="scientific">Aureimonas fodinaquatilis</name>
    <dbReference type="NCBI Taxonomy" id="2565783"/>
    <lineage>
        <taxon>Bacteria</taxon>
        <taxon>Pseudomonadati</taxon>
        <taxon>Pseudomonadota</taxon>
        <taxon>Alphaproteobacteria</taxon>
        <taxon>Hyphomicrobiales</taxon>
        <taxon>Aurantimonadaceae</taxon>
        <taxon>Aureimonas</taxon>
    </lineage>
</organism>
<evidence type="ECO:0000256" key="1">
    <source>
        <dbReference type="ARBA" id="ARBA00004141"/>
    </source>
</evidence>
<dbReference type="InterPro" id="IPR002810">
    <property type="entry name" value="NfeD-like_C"/>
</dbReference>
<feature type="domain" description="NfeD-like C-terminal" evidence="5">
    <location>
        <begin position="89"/>
        <end position="143"/>
    </location>
</feature>
<dbReference type="InterPro" id="IPR052165">
    <property type="entry name" value="Membrane_assoc_protease"/>
</dbReference>
<evidence type="ECO:0000259" key="5">
    <source>
        <dbReference type="Pfam" id="PF01957"/>
    </source>
</evidence>
<evidence type="ECO:0000256" key="4">
    <source>
        <dbReference type="ARBA" id="ARBA00023136"/>
    </source>
</evidence>
<dbReference type="PANTHER" id="PTHR33507:SF3">
    <property type="entry name" value="INNER MEMBRANE PROTEIN YBBJ"/>
    <property type="match status" value="1"/>
</dbReference>
<evidence type="ECO:0000256" key="2">
    <source>
        <dbReference type="ARBA" id="ARBA00022692"/>
    </source>
</evidence>
<gene>
    <name evidence="6" type="ORF">FPY71_04635</name>
</gene>
<reference evidence="6 7" key="1">
    <citation type="submission" date="2019-08" db="EMBL/GenBank/DDBJ databases">
        <title>Aureimonas fodiniaquatilis sp. nov., isolated from a coal mine wastewater.</title>
        <authorList>
            <person name="Kim W."/>
        </authorList>
    </citation>
    <scope>NUCLEOTIDE SEQUENCE [LARGE SCALE GENOMIC DNA]</scope>
    <source>
        <strain evidence="6 7">CAU 1482</strain>
    </source>
</reference>
<keyword evidence="7" id="KW-1185">Reference proteome</keyword>
<proteinExistence type="predicted"/>
<dbReference type="Proteomes" id="UP000324738">
    <property type="component" value="Unassembled WGS sequence"/>
</dbReference>
<dbReference type="PANTHER" id="PTHR33507">
    <property type="entry name" value="INNER MEMBRANE PROTEIN YBBJ"/>
    <property type="match status" value="1"/>
</dbReference>
<accession>A0A5B0E167</accession>
<dbReference type="Pfam" id="PF01957">
    <property type="entry name" value="NfeD"/>
    <property type="match status" value="1"/>
</dbReference>
<keyword evidence="3" id="KW-1133">Transmembrane helix</keyword>
<dbReference type="RefSeq" id="WP_149298053.1">
    <property type="nucleotide sequence ID" value="NZ_VTWH01000001.1"/>
</dbReference>
<protein>
    <submittedName>
        <fullName evidence="6">NfeD family protein</fullName>
    </submittedName>
</protein>
<comment type="subcellular location">
    <subcellularLocation>
        <location evidence="1">Membrane</location>
        <topology evidence="1">Multi-pass membrane protein</topology>
    </subcellularLocation>
</comment>
<dbReference type="GO" id="GO:0005886">
    <property type="term" value="C:plasma membrane"/>
    <property type="evidence" value="ECO:0007669"/>
    <property type="project" value="TreeGrafter"/>
</dbReference>
<dbReference type="EMBL" id="VTWH01000001">
    <property type="protein sequence ID" value="KAA0972386.1"/>
    <property type="molecule type" value="Genomic_DNA"/>
</dbReference>
<dbReference type="InterPro" id="IPR012340">
    <property type="entry name" value="NA-bd_OB-fold"/>
</dbReference>
<evidence type="ECO:0000313" key="6">
    <source>
        <dbReference type="EMBL" id="KAA0972386.1"/>
    </source>
</evidence>
<keyword evidence="2" id="KW-0812">Transmembrane</keyword>
<name>A0A5B0E167_9HYPH</name>
<evidence type="ECO:0000256" key="3">
    <source>
        <dbReference type="ARBA" id="ARBA00022989"/>
    </source>
</evidence>
<evidence type="ECO:0000313" key="7">
    <source>
        <dbReference type="Proteomes" id="UP000324738"/>
    </source>
</evidence>
<keyword evidence="4" id="KW-0472">Membrane</keyword>
<dbReference type="Gene3D" id="2.40.50.140">
    <property type="entry name" value="Nucleic acid-binding proteins"/>
    <property type="match status" value="1"/>
</dbReference>
<comment type="caution">
    <text evidence="6">The sequence shown here is derived from an EMBL/GenBank/DDBJ whole genome shotgun (WGS) entry which is preliminary data.</text>
</comment>
<dbReference type="AlphaFoldDB" id="A0A5B0E167"/>
<sequence>MAAFFTSTGWLIAGFVLLAAEMFLPGVYLLFFGIGAVAIGANLLFFPALSWVSQIAGFAIVSFAAALIGYRWYGTKPDVGEGDVNRPTQRLIGRRAVVSQALVNGRGRVKLEDSWWNAEGPDMPEGTAVLIEGASGSLLHVVPASPTRSSDQLV</sequence>